<dbReference type="GO" id="GO:0051539">
    <property type="term" value="F:4 iron, 4 sulfur cluster binding"/>
    <property type="evidence" value="ECO:0007669"/>
    <property type="project" value="UniProtKB-KW"/>
</dbReference>
<evidence type="ECO:0000259" key="8">
    <source>
        <dbReference type="PROSITE" id="PS51918"/>
    </source>
</evidence>
<evidence type="ECO:0000313" key="10">
    <source>
        <dbReference type="Proteomes" id="UP000271193"/>
    </source>
</evidence>
<dbReference type="CDD" id="cd01335">
    <property type="entry name" value="Radical_SAM"/>
    <property type="match status" value="1"/>
</dbReference>
<evidence type="ECO:0000256" key="2">
    <source>
        <dbReference type="ARBA" id="ARBA00022485"/>
    </source>
</evidence>
<proteinExistence type="predicted"/>
<keyword evidence="6" id="KW-0411">Iron-sulfur</keyword>
<evidence type="ECO:0000313" key="9">
    <source>
        <dbReference type="EMBL" id="AZB25724.1"/>
    </source>
</evidence>
<evidence type="ECO:0000256" key="3">
    <source>
        <dbReference type="ARBA" id="ARBA00022691"/>
    </source>
</evidence>
<dbReference type="GO" id="GO:0046872">
    <property type="term" value="F:metal ion binding"/>
    <property type="evidence" value="ECO:0007669"/>
    <property type="project" value="UniProtKB-KW"/>
</dbReference>
<dbReference type="SFLD" id="SFLDS00029">
    <property type="entry name" value="Radical_SAM"/>
    <property type="match status" value="1"/>
</dbReference>
<keyword evidence="5" id="KW-0408">Iron</keyword>
<dbReference type="InterPro" id="IPR058240">
    <property type="entry name" value="rSAM_sf"/>
</dbReference>
<dbReference type="PANTHER" id="PTHR43273">
    <property type="entry name" value="ANAEROBIC SULFATASE-MATURATING ENZYME HOMOLOG ASLB-RELATED"/>
    <property type="match status" value="1"/>
</dbReference>
<dbReference type="SFLD" id="SFLDG01384">
    <property type="entry name" value="thioether_bond_formation_requi"/>
    <property type="match status" value="1"/>
</dbReference>
<evidence type="ECO:0000256" key="7">
    <source>
        <dbReference type="SAM" id="Coils"/>
    </source>
</evidence>
<gene>
    <name evidence="9" type="ORF">EG339_14570</name>
</gene>
<name>A0A3G6THJ8_9FLAO</name>
<evidence type="ECO:0000256" key="5">
    <source>
        <dbReference type="ARBA" id="ARBA00023004"/>
    </source>
</evidence>
<evidence type="ECO:0000256" key="6">
    <source>
        <dbReference type="ARBA" id="ARBA00023014"/>
    </source>
</evidence>
<evidence type="ECO:0000256" key="4">
    <source>
        <dbReference type="ARBA" id="ARBA00022723"/>
    </source>
</evidence>
<feature type="coiled-coil region" evidence="7">
    <location>
        <begin position="374"/>
        <end position="408"/>
    </location>
</feature>
<dbReference type="SFLD" id="SFLDG01386">
    <property type="entry name" value="main_SPASM_domain-containing"/>
    <property type="match status" value="1"/>
</dbReference>
<keyword evidence="7" id="KW-0175">Coiled coil</keyword>
<dbReference type="PROSITE" id="PS01305">
    <property type="entry name" value="MOAA_NIFB_PQQE"/>
    <property type="match status" value="1"/>
</dbReference>
<organism evidence="9 10">
    <name type="scientific">Chryseobacterium bernardetii</name>
    <dbReference type="NCBI Taxonomy" id="1241978"/>
    <lineage>
        <taxon>Bacteria</taxon>
        <taxon>Pseudomonadati</taxon>
        <taxon>Bacteroidota</taxon>
        <taxon>Flavobacteriia</taxon>
        <taxon>Flavobacteriales</taxon>
        <taxon>Weeksellaceae</taxon>
        <taxon>Chryseobacterium group</taxon>
        <taxon>Chryseobacterium</taxon>
    </lineage>
</organism>
<dbReference type="KEGG" id="cben:EG339_14570"/>
<accession>A0A3G6THJ8</accession>
<dbReference type="PROSITE" id="PS51918">
    <property type="entry name" value="RADICAL_SAM"/>
    <property type="match status" value="1"/>
</dbReference>
<dbReference type="InterPro" id="IPR013785">
    <property type="entry name" value="Aldolase_TIM"/>
</dbReference>
<dbReference type="SUPFAM" id="SSF102114">
    <property type="entry name" value="Radical SAM enzymes"/>
    <property type="match status" value="1"/>
</dbReference>
<keyword evidence="2" id="KW-0004">4Fe-4S</keyword>
<dbReference type="GO" id="GO:0016491">
    <property type="term" value="F:oxidoreductase activity"/>
    <property type="evidence" value="ECO:0007669"/>
    <property type="project" value="InterPro"/>
</dbReference>
<dbReference type="Proteomes" id="UP000271193">
    <property type="component" value="Chromosome"/>
</dbReference>
<feature type="domain" description="Radical SAM core" evidence="8">
    <location>
        <begin position="1"/>
        <end position="229"/>
    </location>
</feature>
<dbReference type="InterPro" id="IPR023867">
    <property type="entry name" value="Sulphatase_maturase_rSAM"/>
</dbReference>
<dbReference type="InterPro" id="IPR007197">
    <property type="entry name" value="rSAM"/>
</dbReference>
<keyword evidence="3" id="KW-0949">S-adenosyl-L-methionine</keyword>
<dbReference type="SFLD" id="SFLDG01067">
    <property type="entry name" value="SPASM/twitch_domain_containing"/>
    <property type="match status" value="1"/>
</dbReference>
<dbReference type="InterPro" id="IPR000385">
    <property type="entry name" value="MoaA_NifB_PqqE_Fe-S-bd_CS"/>
</dbReference>
<keyword evidence="10" id="KW-1185">Reference proteome</keyword>
<dbReference type="PANTHER" id="PTHR43273:SF8">
    <property type="entry name" value="RADICAL SAM DOMAIN PROTEIN"/>
    <property type="match status" value="1"/>
</dbReference>
<sequence length="414" mass="47926">MITSFVLKVASRCNLNCSYCYMYNLGDKTYLKQPKFMSIDTIKAFAVKLNEYCLENNLNNIQIVFHGGEPLLISKEFYRESISIFRKILPDNYFDFVIQTNGVGLDDEWYQLFNELDIRVGISIDGPKEYHDKYRVFHNGKGSYEEVKDAIILGQNYGLNGILSVINIKIPPQELYDEVKKLKVKGLNILLPDGHFDQLPDGLEKEWVNTKNYTPYADWLIELFKIWKNDKDRVSVRFFQTLIDLIVGEEEGDQVLGKNINGVAVLETNGNLEVADFIRACYEGITRNDINIHTHAISDVFKDRLFDVYMNAHAMVSQKCLNCSVYDFCGGGFLGNRYSNDRGFDNPTIYCHDMIKLITYIQNDIIDDIPQETQEEMELSKVSYEDIVNELESENKEILIESEIKEKLMHYRLA</sequence>
<keyword evidence="4" id="KW-0479">Metal-binding</keyword>
<protein>
    <submittedName>
        <fullName evidence="9">Radical SAM protein</fullName>
    </submittedName>
</protein>
<dbReference type="Gene3D" id="3.20.20.70">
    <property type="entry name" value="Aldolase class I"/>
    <property type="match status" value="1"/>
</dbReference>
<dbReference type="Pfam" id="PF04055">
    <property type="entry name" value="Radical_SAM"/>
    <property type="match status" value="1"/>
</dbReference>
<comment type="cofactor">
    <cofactor evidence="1">
        <name>[4Fe-4S] cluster</name>
        <dbReference type="ChEBI" id="CHEBI:49883"/>
    </cofactor>
</comment>
<dbReference type="SFLD" id="SFLDG01072">
    <property type="entry name" value="dehydrogenase_like"/>
    <property type="match status" value="1"/>
</dbReference>
<dbReference type="EMBL" id="CP033932">
    <property type="protein sequence ID" value="AZB25724.1"/>
    <property type="molecule type" value="Genomic_DNA"/>
</dbReference>
<dbReference type="RefSeq" id="WP_123870672.1">
    <property type="nucleotide sequence ID" value="NZ_JBHSDZ010000025.1"/>
</dbReference>
<evidence type="ECO:0000256" key="1">
    <source>
        <dbReference type="ARBA" id="ARBA00001966"/>
    </source>
</evidence>
<reference evidence="10" key="1">
    <citation type="submission" date="2018-11" db="EMBL/GenBank/DDBJ databases">
        <title>Proposal to divide the Flavobacteriaceae and reorganize its genera based on Amino Acid Identity values calculated from whole genome sequences.</title>
        <authorList>
            <person name="Nicholson A.C."/>
            <person name="Gulvik C.A."/>
            <person name="Whitney A.M."/>
            <person name="Humrighouse B.W."/>
            <person name="Bell M."/>
            <person name="Holmes B."/>
            <person name="Steigerwalt A.G."/>
            <person name="Villarma A."/>
            <person name="Sheth M."/>
            <person name="Batra D."/>
            <person name="Pryor J."/>
            <person name="Bernardet J.-F."/>
            <person name="Hugo C."/>
            <person name="Kampfer P."/>
            <person name="Newman J."/>
            <person name="McQuiston J.R."/>
        </authorList>
    </citation>
    <scope>NUCLEOTIDE SEQUENCE [LARGE SCALE GENOMIC DNA]</scope>
    <source>
        <strain evidence="10">G0229</strain>
    </source>
</reference>
<dbReference type="AlphaFoldDB" id="A0A3G6THJ8"/>